<dbReference type="Pfam" id="PF00172">
    <property type="entry name" value="Zn_clus"/>
    <property type="match status" value="1"/>
</dbReference>
<sequence>MTEASPDTNTSAPMTHTAKKKRIEDQSLPPDIGTKPIQLQRRRVWRACESCRRKKIKCDGNEPTCSQCAASKSQCTWLQTKDRAALSRHYVQELEARLLHMENLFQQVTPILEQVNGVDLSALASAAGVGPAVPGPNPLQGALPTVSELPRANGCTDGAGADATHVKVEDPDDVSESFGQLALDEHGHLHWIGGSSTMSLIQSFRAMTSSPLHRVSPMEEDPLAPGPSVNKLYFPASVFFGKVRALPSPEEVEYPPRDLADKLVDTYFARYHFLMPVIDKPSFLRDYKYLMDHTHDPNLARTRTAFIALVCAVFAVAARSVDDPRLSREGLDDAGMGMVYYERALILHYISHVSTQIEHVQCFILMSSFLCSVNCLPQAWLLIGQAVRTAQDIGLHRSPRRLLISPVEKETRRKVWWGVYTLDRMLALALGRPLGIEDSDCDVELPIDVDDDNLLQYFAGATINNTTPPLMRGFIELTLLYRIGGQVLRQVYALDKCRDNLELEKRAELQRSVDALDKALTKWCDELPIVFKSRPINEQQVSMGAVLCSHYYTILTTLHRNFLPVKRDAMAGPRSTAKAVSTARACIRLAPSIRNVVPPSHHLAFFIQNLFSSAVIVLLYAMHASDPAASQAAMEEAKSCLAVLESWEGHWPGARKCKELLEDLTATATEAIRTARSSQARAAASTPSSSAASSIMDGRGSNPMAVPMSERLIKNKPRRNRSRDIRLSPRQSVGSAMQFRQDCECAFFFAGARARSTSRKRPHDEDYLHEAGGPYAAVLSSSYPGRSTLSAHSSPVSASSHPSPPNPTLDGSQGSQDPSPQMVPSHSFGTINVPASPAVQIPSSSARFDFDYGLSQSPSERWNPVHGGDTGQLRLFPGGAQSSYAPPHPPHHPYSPVSYAPQASPLEAAYPAFDGPDMGMGVYGLSGTPPSAGFAAPGLPFRGLDYIRNYNPGGYAAGGDQDQLWQSFDGGVFGLDPEIPFTLGEFAADGQHLDGQQQWHGGQ</sequence>
<dbReference type="GO" id="GO:0000981">
    <property type="term" value="F:DNA-binding transcription factor activity, RNA polymerase II-specific"/>
    <property type="evidence" value="ECO:0007669"/>
    <property type="project" value="InterPro"/>
</dbReference>
<dbReference type="GO" id="GO:0008270">
    <property type="term" value="F:zinc ion binding"/>
    <property type="evidence" value="ECO:0007669"/>
    <property type="project" value="InterPro"/>
</dbReference>
<dbReference type="PANTHER" id="PTHR46910:SF1">
    <property type="entry name" value="MISCELLANEOUS ZN(II)2CYS6 TRANSCRIPTION FACTOR (EUROFUNG)-RELATED"/>
    <property type="match status" value="1"/>
</dbReference>
<proteinExistence type="predicted"/>
<dbReference type="CDD" id="cd00067">
    <property type="entry name" value="GAL4"/>
    <property type="match status" value="1"/>
</dbReference>
<dbReference type="Gene3D" id="4.10.240.10">
    <property type="entry name" value="Zn(2)-C6 fungal-type DNA-binding domain"/>
    <property type="match status" value="1"/>
</dbReference>
<gene>
    <name evidence="5" type="ORF">OBBRIDRAFT_769925</name>
</gene>
<dbReference type="CDD" id="cd12148">
    <property type="entry name" value="fungal_TF_MHR"/>
    <property type="match status" value="1"/>
</dbReference>
<feature type="domain" description="Zn(2)-C6 fungal-type" evidence="4">
    <location>
        <begin position="47"/>
        <end position="77"/>
    </location>
</feature>
<accession>A0A8E2DR40</accession>
<dbReference type="GO" id="GO:0003677">
    <property type="term" value="F:DNA binding"/>
    <property type="evidence" value="ECO:0007669"/>
    <property type="project" value="InterPro"/>
</dbReference>
<evidence type="ECO:0000256" key="1">
    <source>
        <dbReference type="ARBA" id="ARBA00022723"/>
    </source>
</evidence>
<dbReference type="SMART" id="SM00906">
    <property type="entry name" value="Fungal_trans"/>
    <property type="match status" value="1"/>
</dbReference>
<feature type="region of interest" description="Disordered" evidence="3">
    <location>
        <begin position="675"/>
        <end position="734"/>
    </location>
</feature>
<dbReference type="PROSITE" id="PS00463">
    <property type="entry name" value="ZN2_CY6_FUNGAL_1"/>
    <property type="match status" value="1"/>
</dbReference>
<dbReference type="AlphaFoldDB" id="A0A8E2DR40"/>
<evidence type="ECO:0000256" key="3">
    <source>
        <dbReference type="SAM" id="MobiDB-lite"/>
    </source>
</evidence>
<feature type="compositionally biased region" description="Polar residues" evidence="3">
    <location>
        <begin position="809"/>
        <end position="830"/>
    </location>
</feature>
<feature type="compositionally biased region" description="Low complexity" evidence="3">
    <location>
        <begin position="675"/>
        <end position="695"/>
    </location>
</feature>
<dbReference type="Pfam" id="PF04082">
    <property type="entry name" value="Fungal_trans"/>
    <property type="match status" value="1"/>
</dbReference>
<dbReference type="Proteomes" id="UP000250043">
    <property type="component" value="Unassembled WGS sequence"/>
</dbReference>
<feature type="region of interest" description="Disordered" evidence="3">
    <location>
        <begin position="1"/>
        <end position="35"/>
    </location>
</feature>
<evidence type="ECO:0000259" key="4">
    <source>
        <dbReference type="PROSITE" id="PS50048"/>
    </source>
</evidence>
<evidence type="ECO:0000256" key="2">
    <source>
        <dbReference type="ARBA" id="ARBA00023242"/>
    </source>
</evidence>
<name>A0A8E2DR40_9APHY</name>
<protein>
    <recommendedName>
        <fullName evidence="4">Zn(2)-C6 fungal-type domain-containing protein</fullName>
    </recommendedName>
</protein>
<keyword evidence="6" id="KW-1185">Reference proteome</keyword>
<dbReference type="PANTHER" id="PTHR46910">
    <property type="entry name" value="TRANSCRIPTION FACTOR PDR1"/>
    <property type="match status" value="1"/>
</dbReference>
<dbReference type="InterPro" id="IPR036864">
    <property type="entry name" value="Zn2-C6_fun-type_DNA-bd_sf"/>
</dbReference>
<evidence type="ECO:0000313" key="6">
    <source>
        <dbReference type="Proteomes" id="UP000250043"/>
    </source>
</evidence>
<dbReference type="EMBL" id="KV722345">
    <property type="protein sequence ID" value="OCH94255.1"/>
    <property type="molecule type" value="Genomic_DNA"/>
</dbReference>
<feature type="compositionally biased region" description="Polar residues" evidence="3">
    <location>
        <begin position="1"/>
        <end position="14"/>
    </location>
</feature>
<dbReference type="InterPro" id="IPR001138">
    <property type="entry name" value="Zn2Cys6_DnaBD"/>
</dbReference>
<keyword evidence="2" id="KW-0539">Nucleus</keyword>
<dbReference type="PROSITE" id="PS50048">
    <property type="entry name" value="ZN2_CY6_FUNGAL_2"/>
    <property type="match status" value="1"/>
</dbReference>
<dbReference type="SMART" id="SM00066">
    <property type="entry name" value="GAL4"/>
    <property type="match status" value="1"/>
</dbReference>
<reference evidence="5 6" key="1">
    <citation type="submission" date="2016-07" db="EMBL/GenBank/DDBJ databases">
        <title>Draft genome of the white-rot fungus Obba rivulosa 3A-2.</title>
        <authorList>
            <consortium name="DOE Joint Genome Institute"/>
            <person name="Miettinen O."/>
            <person name="Riley R."/>
            <person name="Acob R."/>
            <person name="Barry K."/>
            <person name="Cullen D."/>
            <person name="De Vries R."/>
            <person name="Hainaut M."/>
            <person name="Hatakka A."/>
            <person name="Henrissat B."/>
            <person name="Hilden K."/>
            <person name="Kuo R."/>
            <person name="Labutti K."/>
            <person name="Lipzen A."/>
            <person name="Makela M.R."/>
            <person name="Sandor L."/>
            <person name="Spatafora J.W."/>
            <person name="Grigoriev I.V."/>
            <person name="Hibbett D.S."/>
        </authorList>
    </citation>
    <scope>NUCLEOTIDE SEQUENCE [LARGE SCALE GENOMIC DNA]</scope>
    <source>
        <strain evidence="5 6">3A-2</strain>
    </source>
</reference>
<dbReference type="InterPro" id="IPR007219">
    <property type="entry name" value="XnlR_reg_dom"/>
</dbReference>
<feature type="region of interest" description="Disordered" evidence="3">
    <location>
        <begin position="786"/>
        <end position="836"/>
    </location>
</feature>
<feature type="compositionally biased region" description="Low complexity" evidence="3">
    <location>
        <begin position="790"/>
        <end position="801"/>
    </location>
</feature>
<keyword evidence="1" id="KW-0479">Metal-binding</keyword>
<dbReference type="SUPFAM" id="SSF57701">
    <property type="entry name" value="Zn2/Cys6 DNA-binding domain"/>
    <property type="match status" value="1"/>
</dbReference>
<dbReference type="InterPro" id="IPR050987">
    <property type="entry name" value="AtrR-like"/>
</dbReference>
<organism evidence="5 6">
    <name type="scientific">Obba rivulosa</name>
    <dbReference type="NCBI Taxonomy" id="1052685"/>
    <lineage>
        <taxon>Eukaryota</taxon>
        <taxon>Fungi</taxon>
        <taxon>Dikarya</taxon>
        <taxon>Basidiomycota</taxon>
        <taxon>Agaricomycotina</taxon>
        <taxon>Agaricomycetes</taxon>
        <taxon>Polyporales</taxon>
        <taxon>Gelatoporiaceae</taxon>
        <taxon>Obba</taxon>
    </lineage>
</organism>
<dbReference type="GO" id="GO:0006351">
    <property type="term" value="P:DNA-templated transcription"/>
    <property type="evidence" value="ECO:0007669"/>
    <property type="project" value="InterPro"/>
</dbReference>
<evidence type="ECO:0000313" key="5">
    <source>
        <dbReference type="EMBL" id="OCH94255.1"/>
    </source>
</evidence>
<dbReference type="OrthoDB" id="434771at2759"/>